<dbReference type="Proteomes" id="UP000198885">
    <property type="component" value="Unassembled WGS sequence"/>
</dbReference>
<proteinExistence type="predicted"/>
<name>A0A1H9X8I2_9RHOB</name>
<keyword evidence="1" id="KW-0732">Signal</keyword>
<dbReference type="OrthoDB" id="7659053at2"/>
<sequence>MKHFALLAALAATLGSAACAGPVEKACEKSDRASGNTQLCGCIQQVADLTLDGRDQRLAAKFFRDPHRAQEIRQSDRQSDERFWTKYREFGSNAERYCS</sequence>
<dbReference type="AlphaFoldDB" id="A0A1H9X8I2"/>
<accession>A0A1H9X8I2</accession>
<dbReference type="STRING" id="641238.SAMN04490244_12032"/>
<protein>
    <recommendedName>
        <fullName evidence="4">Arginine transporter</fullName>
    </recommendedName>
</protein>
<keyword evidence="3" id="KW-1185">Reference proteome</keyword>
<evidence type="ECO:0000313" key="2">
    <source>
        <dbReference type="EMBL" id="SES42379.1"/>
    </source>
</evidence>
<feature type="signal peptide" evidence="1">
    <location>
        <begin position="1"/>
        <end position="20"/>
    </location>
</feature>
<feature type="chain" id="PRO_5011738225" description="Arginine transporter" evidence="1">
    <location>
        <begin position="21"/>
        <end position="99"/>
    </location>
</feature>
<dbReference type="RefSeq" id="WP_092696386.1">
    <property type="nucleotide sequence ID" value="NZ_CBDDGO010000004.1"/>
</dbReference>
<organism evidence="2 3">
    <name type="scientific">Tranquillimonas rosea</name>
    <dbReference type="NCBI Taxonomy" id="641238"/>
    <lineage>
        <taxon>Bacteria</taxon>
        <taxon>Pseudomonadati</taxon>
        <taxon>Pseudomonadota</taxon>
        <taxon>Alphaproteobacteria</taxon>
        <taxon>Rhodobacterales</taxon>
        <taxon>Roseobacteraceae</taxon>
        <taxon>Tranquillimonas</taxon>
    </lineage>
</organism>
<gene>
    <name evidence="2" type="ORF">SAMN04490244_12032</name>
</gene>
<evidence type="ECO:0008006" key="4">
    <source>
        <dbReference type="Google" id="ProtNLM"/>
    </source>
</evidence>
<reference evidence="2 3" key="1">
    <citation type="submission" date="2016-10" db="EMBL/GenBank/DDBJ databases">
        <authorList>
            <person name="de Groot N.N."/>
        </authorList>
    </citation>
    <scope>NUCLEOTIDE SEQUENCE [LARGE SCALE GENOMIC DNA]</scope>
    <source>
        <strain evidence="2 3">DSM 23042</strain>
    </source>
</reference>
<evidence type="ECO:0000313" key="3">
    <source>
        <dbReference type="Proteomes" id="UP000198885"/>
    </source>
</evidence>
<evidence type="ECO:0000256" key="1">
    <source>
        <dbReference type="SAM" id="SignalP"/>
    </source>
</evidence>
<dbReference type="PROSITE" id="PS51257">
    <property type="entry name" value="PROKAR_LIPOPROTEIN"/>
    <property type="match status" value="1"/>
</dbReference>
<dbReference type="EMBL" id="FOGU01000020">
    <property type="protein sequence ID" value="SES42379.1"/>
    <property type="molecule type" value="Genomic_DNA"/>
</dbReference>